<dbReference type="InterPro" id="IPR025252">
    <property type="entry name" value="DUF4200"/>
</dbReference>
<name>A0A2H1CM05_FASHE</name>
<sequence length="735" mass="83843">MAFHVGSSTKSLEPGPNSDPSHSVSPSADMSVELGRTIKYPLQKPFRRYLEELVHPKIGDDRPTLVKREAPFYLSAAAPIENPYSFIRHERINDLKERDHARKEEELERIRVAHDISEKLPIWIRQRHTAAANMRKLIHEENVREMNTHGRLFEPNSLTAQPVGSKLCKIHQPLGRSVSRSHSISIRAPDDEITANETRVGPTNDETRSLDLETESKNEASHMENDRLSLKTSDEHDMLKMVKDSHASQKPTKTYEGVGQFVHDRRRVCLLELAVRTKKGEMKRLDTIMQAENEFLTREEHELLRRHEEHDRYLKSICQRTAEAIRLAEGEARKRNEICEKIKRARYRLAHLNAECVKLEEEFIRLSTYKDFLHKVAETFREQCTHLRPLTKLKSDSTGPHTANGQSGGTNPPDNEMGTKDSVSDIDLENSQLIESSGSGEQENGGSLIDFFTSPQDLVDILSELESNNLTLIENVQEQEEVCERVRAKAAKLYALLNVERKNVDDHIARERENITGIQENVNSISLARNALSDFVLLERYAKVFYLGDMNQFENLDPAGLLTATATPAPAKIPSLSARSPSKVTAGPTEQSEARPTISNLLSLLQIQIQKVYSAVYGTNEGGARLDTLVMLRRLETTVDELSEMLNAYPRNLVIKAKRTVDERNRVNARRRQKVETQVAYERRLERAIKKAREPPRWRFGRRVLQRSRPPEIKKIVHVGAVTVESEDDKKSLFQ</sequence>
<feature type="region of interest" description="Disordered" evidence="2">
    <location>
        <begin position="391"/>
        <end position="422"/>
    </location>
</feature>
<feature type="compositionally biased region" description="Polar residues" evidence="2">
    <location>
        <begin position="396"/>
        <end position="413"/>
    </location>
</feature>
<dbReference type="InterPro" id="IPR051147">
    <property type="entry name" value="CFAP_domain-containing"/>
</dbReference>
<comment type="caution">
    <text evidence="3">The sequence shown here is derived from an EMBL/GenBank/DDBJ whole genome shotgun (WGS) entry which is preliminary data.</text>
</comment>
<feature type="compositionally biased region" description="Basic and acidic residues" evidence="2">
    <location>
        <begin position="205"/>
        <end position="225"/>
    </location>
</feature>
<feature type="compositionally biased region" description="Polar residues" evidence="2">
    <location>
        <begin position="1"/>
        <end position="11"/>
    </location>
</feature>
<dbReference type="PANTHER" id="PTHR21683">
    <property type="entry name" value="COILED-COIL DOMAIN-CONTAINING PROTEIN 42 LIKE-2-LIKE-RELATED"/>
    <property type="match status" value="1"/>
</dbReference>
<evidence type="ECO:0000313" key="3">
    <source>
        <dbReference type="EMBL" id="THD26522.1"/>
    </source>
</evidence>
<feature type="region of interest" description="Disordered" evidence="2">
    <location>
        <begin position="191"/>
        <end position="225"/>
    </location>
</feature>
<feature type="region of interest" description="Disordered" evidence="2">
    <location>
        <begin position="1"/>
        <end position="28"/>
    </location>
</feature>
<dbReference type="EMBL" id="JXXN02000714">
    <property type="protein sequence ID" value="THD26522.1"/>
    <property type="molecule type" value="Genomic_DNA"/>
</dbReference>
<reference evidence="3" key="1">
    <citation type="submission" date="2019-03" db="EMBL/GenBank/DDBJ databases">
        <title>Improved annotation for the trematode Fasciola hepatica.</title>
        <authorList>
            <person name="Choi Y.-J."/>
            <person name="Martin J."/>
            <person name="Mitreva M."/>
        </authorList>
    </citation>
    <scope>NUCLEOTIDE SEQUENCE [LARGE SCALE GENOMIC DNA]</scope>
</reference>
<gene>
    <name evidence="3" type="ORF">D915_002630</name>
</gene>
<evidence type="ECO:0000256" key="2">
    <source>
        <dbReference type="SAM" id="MobiDB-lite"/>
    </source>
</evidence>
<keyword evidence="4" id="KW-1185">Reference proteome</keyword>
<dbReference type="GO" id="GO:0005856">
    <property type="term" value="C:cytoskeleton"/>
    <property type="evidence" value="ECO:0007669"/>
    <property type="project" value="UniProtKB-ARBA"/>
</dbReference>
<keyword evidence="1" id="KW-0175">Coiled coil</keyword>
<feature type="compositionally biased region" description="Polar residues" evidence="2">
    <location>
        <begin position="18"/>
        <end position="28"/>
    </location>
</feature>
<evidence type="ECO:0000256" key="1">
    <source>
        <dbReference type="ARBA" id="ARBA00023054"/>
    </source>
</evidence>
<dbReference type="Proteomes" id="UP000230066">
    <property type="component" value="Unassembled WGS sequence"/>
</dbReference>
<feature type="compositionally biased region" description="Polar residues" evidence="2">
    <location>
        <begin position="577"/>
        <end position="591"/>
    </location>
</feature>
<dbReference type="AlphaFoldDB" id="A0A2H1CM05"/>
<dbReference type="Pfam" id="PF13863">
    <property type="entry name" value="DUF4200"/>
    <property type="match status" value="1"/>
</dbReference>
<proteinExistence type="predicted"/>
<feature type="region of interest" description="Disordered" evidence="2">
    <location>
        <begin position="572"/>
        <end position="593"/>
    </location>
</feature>
<dbReference type="PANTHER" id="PTHR21683:SF3">
    <property type="entry name" value="CILIA AND FLAGELLA ASSOCIATED PROTEIN 100"/>
    <property type="match status" value="1"/>
</dbReference>
<evidence type="ECO:0000313" key="4">
    <source>
        <dbReference type="Proteomes" id="UP000230066"/>
    </source>
</evidence>
<organism evidence="3 4">
    <name type="scientific">Fasciola hepatica</name>
    <name type="common">Liver fluke</name>
    <dbReference type="NCBI Taxonomy" id="6192"/>
    <lineage>
        <taxon>Eukaryota</taxon>
        <taxon>Metazoa</taxon>
        <taxon>Spiralia</taxon>
        <taxon>Lophotrochozoa</taxon>
        <taxon>Platyhelminthes</taxon>
        <taxon>Trematoda</taxon>
        <taxon>Digenea</taxon>
        <taxon>Plagiorchiida</taxon>
        <taxon>Echinostomata</taxon>
        <taxon>Echinostomatoidea</taxon>
        <taxon>Fasciolidae</taxon>
        <taxon>Fasciola</taxon>
    </lineage>
</organism>
<protein>
    <submittedName>
        <fullName evidence="3">Coiled-coil domain-containing protein 37</fullName>
    </submittedName>
</protein>
<accession>A0A2H1CM05</accession>